<reference evidence="15 16" key="1">
    <citation type="submission" date="2015-07" db="EMBL/GenBank/DDBJ databases">
        <title>Draft Genome Sequence of Komagataeibacter intermedius Strain AF2, Isolated from Kombucha Tea.</title>
        <authorList>
            <person name="Santos R.A."/>
            <person name="Berretta A.A."/>
            <person name="Barud H.S."/>
            <person name="Ribeiro S.J."/>
            <person name="Gonzalez-Garcia L.N."/>
            <person name="Zucchi T.D."/>
            <person name="Goldman G.H."/>
            <person name="Riano-Pachon D.M."/>
        </authorList>
    </citation>
    <scope>NUCLEOTIDE SEQUENCE [LARGE SCALE GENOMIC DNA]</scope>
    <source>
        <strain evidence="15 16">AF2</strain>
    </source>
</reference>
<dbReference type="InterPro" id="IPR012110">
    <property type="entry name" value="PDC/IPDC-like"/>
</dbReference>
<dbReference type="PANTHER" id="PTHR43452:SF30">
    <property type="entry name" value="PYRUVATE DECARBOXYLASE ISOZYME 1-RELATED"/>
    <property type="match status" value="1"/>
</dbReference>
<protein>
    <submittedName>
        <fullName evidence="15">Pyruvate decarboxylase</fullName>
    </submittedName>
</protein>
<dbReference type="InterPro" id="IPR011766">
    <property type="entry name" value="TPP_enzyme_TPP-bd"/>
</dbReference>
<dbReference type="InterPro" id="IPR029035">
    <property type="entry name" value="DHS-like_NAD/FAD-binding_dom"/>
</dbReference>
<evidence type="ECO:0000256" key="5">
    <source>
        <dbReference type="ARBA" id="ARBA00022793"/>
    </source>
</evidence>
<evidence type="ECO:0000256" key="1">
    <source>
        <dbReference type="ARBA" id="ARBA00001920"/>
    </source>
</evidence>
<dbReference type="Gene3D" id="3.40.50.970">
    <property type="match status" value="2"/>
</dbReference>
<dbReference type="EMBL" id="JUFX02000179">
    <property type="protein sequence ID" value="KPH86937.1"/>
    <property type="molecule type" value="Genomic_DNA"/>
</dbReference>
<keyword evidence="15" id="KW-0670">Pyruvate</keyword>
<evidence type="ECO:0000256" key="9">
    <source>
        <dbReference type="PIRSR" id="PIRSR036565-2"/>
    </source>
</evidence>
<feature type="domain" description="Thiamine pyrophosphate enzyme N-terminal TPP-binding" evidence="14">
    <location>
        <begin position="6"/>
        <end position="113"/>
    </location>
</feature>
<dbReference type="SUPFAM" id="SSF52467">
    <property type="entry name" value="DHS-like NAD/FAD-binding domain"/>
    <property type="match status" value="1"/>
</dbReference>
<feature type="binding site" evidence="9">
    <location>
        <position position="434"/>
    </location>
    <ligand>
        <name>Mg(2+)</name>
        <dbReference type="ChEBI" id="CHEBI:18420"/>
    </ligand>
</feature>
<feature type="binding site" evidence="9">
    <location>
        <position position="463"/>
    </location>
    <ligand>
        <name>Mg(2+)</name>
        <dbReference type="ChEBI" id="CHEBI:18420"/>
    </ligand>
</feature>
<dbReference type="GO" id="GO:0000949">
    <property type="term" value="P:aromatic amino acid family catabolic process to alcohol via Ehrlich pathway"/>
    <property type="evidence" value="ECO:0007669"/>
    <property type="project" value="TreeGrafter"/>
</dbReference>
<feature type="domain" description="Thiamine pyrophosphate enzyme central" evidence="12">
    <location>
        <begin position="196"/>
        <end position="304"/>
    </location>
</feature>
<evidence type="ECO:0000259" key="12">
    <source>
        <dbReference type="Pfam" id="PF00205"/>
    </source>
</evidence>
<comment type="cofactor">
    <cofactor evidence="9">
        <name>Mg(2+)</name>
        <dbReference type="ChEBI" id="CHEBI:18420"/>
    </cofactor>
    <text evidence="9">Binds 1 Mg(2+) per subunit.</text>
</comment>
<evidence type="ECO:0000259" key="14">
    <source>
        <dbReference type="Pfam" id="PF02776"/>
    </source>
</evidence>
<dbReference type="InterPro" id="IPR047213">
    <property type="entry name" value="TPP_PYR_PDC_IPDC-like"/>
</dbReference>
<dbReference type="SUPFAM" id="SSF52518">
    <property type="entry name" value="Thiamin diphosphate-binding fold (THDP-binding)"/>
    <property type="match status" value="2"/>
</dbReference>
<evidence type="ECO:0000256" key="8">
    <source>
        <dbReference type="ARBA" id="ARBA00023239"/>
    </source>
</evidence>
<dbReference type="Pfam" id="PF02776">
    <property type="entry name" value="TPP_enzyme_N"/>
    <property type="match status" value="1"/>
</dbReference>
<keyword evidence="7 10" id="KW-0786">Thiamine pyrophosphate</keyword>
<evidence type="ECO:0000256" key="7">
    <source>
        <dbReference type="ARBA" id="ARBA00023052"/>
    </source>
</evidence>
<dbReference type="CDD" id="cd02005">
    <property type="entry name" value="TPP_PDC_IPDC"/>
    <property type="match status" value="1"/>
</dbReference>
<sequence length="559" mass="59327">MRGSIGSMLLDRLRHIGVSRIYGVPGDYNLEFLELIERTPGIAFIGTCNELNAAYAADGDARMTGIGAVLVTYGVGDLSALSAVAGAAAEGVPVVVISGMPPLHAVQSRALVHHTLADGDYDNVMACYRQFTAASARLQPATAVMETDRVLHAVQTLKRPVYIQFPSDICYVDVDVPAPSPVSVTSDPGLLAQAAQWVVQRLAQARQPVVLVDAMVRQYGLHDRVVRLCTQYGIPYAALSTARTLLPESGPLWLGQYGGQASAPGVADYVKGADCVIGLGVRFVDSTSGYFSQDLQPGALVDVQPFSLNCDGRNMQGMTAADLLDAVEQALKDRPPAHLSRPAVRPDPAAPVSSEAQPWGQAVFWDRAEAFLRPGDIVGADNGSSMVAMLHARLPAGCSLLVQPVWAAIGYSLPASLGACLAMPDRRHVLFIGDGSFQMTAQELSTLLRHRCNITIFLVNNGGYTIERMILGPQAAYNDVANWNYADLPAAMGGDMAAVLSLKAGDVSALDNALAQAERHEGLAFIEVGFAPMDAPAGLAAMGQAVRRYDYGLETPELP</sequence>
<dbReference type="PANTHER" id="PTHR43452">
    <property type="entry name" value="PYRUVATE DECARBOXYLASE"/>
    <property type="match status" value="1"/>
</dbReference>
<accession>A0A0N1FBH9</accession>
<dbReference type="GO" id="GO:0030976">
    <property type="term" value="F:thiamine pyrophosphate binding"/>
    <property type="evidence" value="ECO:0007669"/>
    <property type="project" value="InterPro"/>
</dbReference>
<comment type="caution">
    <text evidence="15">The sequence shown here is derived from an EMBL/GenBank/DDBJ whole genome shotgun (WGS) entry which is preliminary data.</text>
</comment>
<comment type="cofactor">
    <cofactor evidence="2">
        <name>thiamine diphosphate</name>
        <dbReference type="ChEBI" id="CHEBI:58937"/>
    </cofactor>
</comment>
<gene>
    <name evidence="15" type="ORF">GLUCOINTEAF2_0202413</name>
</gene>
<keyword evidence="5" id="KW-0210">Decarboxylase</keyword>
<name>A0A0N1FBH9_9PROT</name>
<dbReference type="PROSITE" id="PS00187">
    <property type="entry name" value="TPP_ENZYMES"/>
    <property type="match status" value="1"/>
</dbReference>
<dbReference type="InterPro" id="IPR000399">
    <property type="entry name" value="TPP-bd_CS"/>
</dbReference>
<dbReference type="InterPro" id="IPR012001">
    <property type="entry name" value="Thiamin_PyroP_enz_TPP-bd_dom"/>
</dbReference>
<dbReference type="OrthoDB" id="4494979at2"/>
<dbReference type="PIRSF" id="PIRSF036565">
    <property type="entry name" value="Pyruvt_ip_decrb"/>
    <property type="match status" value="1"/>
</dbReference>
<dbReference type="Pfam" id="PF02775">
    <property type="entry name" value="TPP_enzyme_C"/>
    <property type="match status" value="1"/>
</dbReference>
<feature type="binding site" evidence="9">
    <location>
        <position position="461"/>
    </location>
    <ligand>
        <name>Mg(2+)</name>
        <dbReference type="ChEBI" id="CHEBI:18420"/>
    </ligand>
</feature>
<evidence type="ECO:0000313" key="15">
    <source>
        <dbReference type="EMBL" id="KPH86937.1"/>
    </source>
</evidence>
<keyword evidence="4 9" id="KW-0479">Metal-binding</keyword>
<evidence type="ECO:0000256" key="6">
    <source>
        <dbReference type="ARBA" id="ARBA00022842"/>
    </source>
</evidence>
<organism evidence="15 16">
    <name type="scientific">Komagataeibacter intermedius AF2</name>
    <dbReference type="NCBI Taxonomy" id="1458464"/>
    <lineage>
        <taxon>Bacteria</taxon>
        <taxon>Pseudomonadati</taxon>
        <taxon>Pseudomonadota</taxon>
        <taxon>Alphaproteobacteria</taxon>
        <taxon>Acetobacterales</taxon>
        <taxon>Acetobacteraceae</taxon>
        <taxon>Komagataeibacter</taxon>
    </lineage>
</organism>
<dbReference type="InterPro" id="IPR029061">
    <property type="entry name" value="THDP-binding"/>
</dbReference>
<proteinExistence type="inferred from homology"/>
<feature type="domain" description="Thiamine pyrophosphate enzyme TPP-binding" evidence="13">
    <location>
        <begin position="386"/>
        <end position="528"/>
    </location>
</feature>
<evidence type="ECO:0000256" key="10">
    <source>
        <dbReference type="RuleBase" id="RU362132"/>
    </source>
</evidence>
<comment type="cofactor">
    <cofactor evidence="1">
        <name>a metal cation</name>
        <dbReference type="ChEBI" id="CHEBI:25213"/>
    </cofactor>
</comment>
<feature type="compositionally biased region" description="Low complexity" evidence="11">
    <location>
        <begin position="340"/>
        <end position="354"/>
    </location>
</feature>
<dbReference type="CDD" id="cd07038">
    <property type="entry name" value="TPP_PYR_PDC_IPDC_like"/>
    <property type="match status" value="1"/>
</dbReference>
<evidence type="ECO:0000256" key="2">
    <source>
        <dbReference type="ARBA" id="ARBA00001964"/>
    </source>
</evidence>
<dbReference type="AlphaFoldDB" id="A0A0N1FBH9"/>
<comment type="similarity">
    <text evidence="3 10">Belongs to the TPP enzyme family.</text>
</comment>
<feature type="region of interest" description="Disordered" evidence="11">
    <location>
        <begin position="337"/>
        <end position="357"/>
    </location>
</feature>
<evidence type="ECO:0000313" key="16">
    <source>
        <dbReference type="Proteomes" id="UP000031553"/>
    </source>
</evidence>
<evidence type="ECO:0000256" key="4">
    <source>
        <dbReference type="ARBA" id="ARBA00022723"/>
    </source>
</evidence>
<dbReference type="Pfam" id="PF00205">
    <property type="entry name" value="TPP_enzyme_M"/>
    <property type="match status" value="1"/>
</dbReference>
<evidence type="ECO:0000256" key="11">
    <source>
        <dbReference type="SAM" id="MobiDB-lite"/>
    </source>
</evidence>
<keyword evidence="8" id="KW-0456">Lyase</keyword>
<dbReference type="Proteomes" id="UP000031553">
    <property type="component" value="Unassembled WGS sequence"/>
</dbReference>
<evidence type="ECO:0000259" key="13">
    <source>
        <dbReference type="Pfam" id="PF02775"/>
    </source>
</evidence>
<dbReference type="GO" id="GO:0004737">
    <property type="term" value="F:pyruvate decarboxylase activity"/>
    <property type="evidence" value="ECO:0007669"/>
    <property type="project" value="TreeGrafter"/>
</dbReference>
<dbReference type="RefSeq" id="WP_039735264.1">
    <property type="nucleotide sequence ID" value="NZ_JUFX02000179.1"/>
</dbReference>
<dbReference type="GO" id="GO:0000287">
    <property type="term" value="F:magnesium ion binding"/>
    <property type="evidence" value="ECO:0007669"/>
    <property type="project" value="InterPro"/>
</dbReference>
<dbReference type="Gene3D" id="3.40.50.1220">
    <property type="entry name" value="TPP-binding domain"/>
    <property type="match status" value="1"/>
</dbReference>
<keyword evidence="6 9" id="KW-0460">Magnesium</keyword>
<dbReference type="InterPro" id="IPR012000">
    <property type="entry name" value="Thiamin_PyroP_enz_cen_dom"/>
</dbReference>
<evidence type="ECO:0000256" key="3">
    <source>
        <dbReference type="ARBA" id="ARBA00007812"/>
    </source>
</evidence>
<dbReference type="InterPro" id="IPR047214">
    <property type="entry name" value="TPP_PDC_IPDC"/>
</dbReference>
<dbReference type="FunFam" id="3.40.50.970:FF:000024">
    <property type="entry name" value="Pyruvate decarboxylase isozyme"/>
    <property type="match status" value="1"/>
</dbReference>
<dbReference type="GO" id="GO:0005829">
    <property type="term" value="C:cytosol"/>
    <property type="evidence" value="ECO:0007669"/>
    <property type="project" value="TreeGrafter"/>
</dbReference>